<dbReference type="Pfam" id="PF08241">
    <property type="entry name" value="Methyltransf_11"/>
    <property type="match status" value="1"/>
</dbReference>
<evidence type="ECO:0000313" key="3">
    <source>
        <dbReference type="Proteomes" id="UP001230156"/>
    </source>
</evidence>
<sequence length="325" mass="35960">MSPDAATLVDPRVAAIRPFLDLLRSPARGTPLRLDNGALVSEGGERYPIEESGVALFVESTISVDAKVQQAHYDRIADAYVTNLGYPHTREYTAYLDQALLTQLPATGLGDIAEICCGRGEAVELVAGRFRRAVGVDISLNMLKAARKDHQDPAIAFLQGDATRLPLADGAFDSVFMLGGIHHVNDRAALFGEIARILKPGGRFYFREPVSDFLPWLALRAIIYRISPTLDHLTERPLRYQETVPYLTGAGLTLSSWRTYGFIGFCLLMNSDVLIFNRLFRFIPGIRGITRAFTRLDDWITSRRGWTRRGLQVVGVAEKPRAAAA</sequence>
<dbReference type="Proteomes" id="UP001230156">
    <property type="component" value="Unassembled WGS sequence"/>
</dbReference>
<dbReference type="InterPro" id="IPR029063">
    <property type="entry name" value="SAM-dependent_MTases_sf"/>
</dbReference>
<keyword evidence="2" id="KW-0808">Transferase</keyword>
<dbReference type="SUPFAM" id="SSF53335">
    <property type="entry name" value="S-adenosyl-L-methionine-dependent methyltransferases"/>
    <property type="match status" value="1"/>
</dbReference>
<dbReference type="EMBL" id="JAUYVI010000002">
    <property type="protein sequence ID" value="MDQ7247024.1"/>
    <property type="molecule type" value="Genomic_DNA"/>
</dbReference>
<dbReference type="GO" id="GO:0032259">
    <property type="term" value="P:methylation"/>
    <property type="evidence" value="ECO:0007669"/>
    <property type="project" value="UniProtKB-KW"/>
</dbReference>
<dbReference type="GO" id="GO:0008168">
    <property type="term" value="F:methyltransferase activity"/>
    <property type="evidence" value="ECO:0007669"/>
    <property type="project" value="UniProtKB-KW"/>
</dbReference>
<dbReference type="RefSeq" id="WP_379954434.1">
    <property type="nucleotide sequence ID" value="NZ_JAUYVI010000002.1"/>
</dbReference>
<keyword evidence="3" id="KW-1185">Reference proteome</keyword>
<accession>A0ABU0YH30</accession>
<reference evidence="3" key="1">
    <citation type="submission" date="2023-08" db="EMBL/GenBank/DDBJ databases">
        <title>Rhodospirillaceae gen. nov., a novel taxon isolated from the Yangtze River Yuezi River estuary sludge.</title>
        <authorList>
            <person name="Ruan L."/>
        </authorList>
    </citation>
    <scope>NUCLEOTIDE SEQUENCE [LARGE SCALE GENOMIC DNA]</scope>
    <source>
        <strain evidence="3">R-7</strain>
    </source>
</reference>
<proteinExistence type="predicted"/>
<name>A0ABU0YH30_9PROT</name>
<gene>
    <name evidence="2" type="ORF">Q8A70_05080</name>
</gene>
<organism evidence="2 3">
    <name type="scientific">Dongia sedimenti</name>
    <dbReference type="NCBI Taxonomy" id="3064282"/>
    <lineage>
        <taxon>Bacteria</taxon>
        <taxon>Pseudomonadati</taxon>
        <taxon>Pseudomonadota</taxon>
        <taxon>Alphaproteobacteria</taxon>
        <taxon>Rhodospirillales</taxon>
        <taxon>Dongiaceae</taxon>
        <taxon>Dongia</taxon>
    </lineage>
</organism>
<protein>
    <submittedName>
        <fullName evidence="2">Methyltransferase domain-containing protein</fullName>
    </submittedName>
</protein>
<dbReference type="PANTHER" id="PTHR43591">
    <property type="entry name" value="METHYLTRANSFERASE"/>
    <property type="match status" value="1"/>
</dbReference>
<dbReference type="Gene3D" id="3.40.50.150">
    <property type="entry name" value="Vaccinia Virus protein VP39"/>
    <property type="match status" value="1"/>
</dbReference>
<comment type="caution">
    <text evidence="2">The sequence shown here is derived from an EMBL/GenBank/DDBJ whole genome shotgun (WGS) entry which is preliminary data.</text>
</comment>
<dbReference type="CDD" id="cd02440">
    <property type="entry name" value="AdoMet_MTases"/>
    <property type="match status" value="1"/>
</dbReference>
<feature type="domain" description="Methyltransferase type 11" evidence="1">
    <location>
        <begin position="114"/>
        <end position="206"/>
    </location>
</feature>
<dbReference type="InterPro" id="IPR013216">
    <property type="entry name" value="Methyltransf_11"/>
</dbReference>
<keyword evidence="2" id="KW-0489">Methyltransferase</keyword>
<evidence type="ECO:0000313" key="2">
    <source>
        <dbReference type="EMBL" id="MDQ7247024.1"/>
    </source>
</evidence>
<evidence type="ECO:0000259" key="1">
    <source>
        <dbReference type="Pfam" id="PF08241"/>
    </source>
</evidence>